<dbReference type="EMBL" id="JBCGCU010000001">
    <property type="protein sequence ID" value="MEM0513864.1"/>
    <property type="molecule type" value="Genomic_DNA"/>
</dbReference>
<evidence type="ECO:0000256" key="1">
    <source>
        <dbReference type="PIRNR" id="PIRNR028141"/>
    </source>
</evidence>
<dbReference type="RefSeq" id="WP_342675419.1">
    <property type="nucleotide sequence ID" value="NZ_JBCGCU010000001.1"/>
</dbReference>
<reference evidence="3 4" key="1">
    <citation type="submission" date="2024-03" db="EMBL/GenBank/DDBJ databases">
        <title>Pseudoalteromonas qingdaonensis sp. nov., isolated from the intestines of marine benthic organisms.</title>
        <authorList>
            <person name="Lin X."/>
            <person name="Fang S."/>
            <person name="Hu X."/>
        </authorList>
    </citation>
    <scope>NUCLEOTIDE SEQUENCE [LARGE SCALE GENOMIC DNA]</scope>
    <source>
        <strain evidence="3 4">YIC-827</strain>
    </source>
</reference>
<sequence length="122" mass="13916">MHERRHFTRVLFHRPALVTDHQSLSPCQLLDLSLKGALISHPENFHPSLGAELQLSFTLADTDIDIHMHTEVAHIEQQHIGLRCTLIDLDSATHLKRLIELNVGDDKLLHRELVQLASVEQQ</sequence>
<feature type="domain" description="PilZ" evidence="2">
    <location>
        <begin position="3"/>
        <end position="100"/>
    </location>
</feature>
<dbReference type="Gene3D" id="2.40.10.220">
    <property type="entry name" value="predicted glycosyltransferase like domains"/>
    <property type="match status" value="1"/>
</dbReference>
<dbReference type="SUPFAM" id="SSF141371">
    <property type="entry name" value="PilZ domain-like"/>
    <property type="match status" value="1"/>
</dbReference>
<keyword evidence="1" id="KW-0547">Nucleotide-binding</keyword>
<evidence type="ECO:0000313" key="4">
    <source>
        <dbReference type="Proteomes" id="UP001447008"/>
    </source>
</evidence>
<evidence type="ECO:0000259" key="2">
    <source>
        <dbReference type="Pfam" id="PF07238"/>
    </source>
</evidence>
<protein>
    <recommendedName>
        <fullName evidence="1">Cyclic diguanosine monophosphate-binding protein</fullName>
        <shortName evidence="1">c-di-GMP-binding protein</shortName>
    </recommendedName>
    <alternativeName>
        <fullName evidence="1">Pilz domain-containing protein</fullName>
    </alternativeName>
</protein>
<dbReference type="InterPro" id="IPR009875">
    <property type="entry name" value="PilZ_domain"/>
</dbReference>
<comment type="subunit">
    <text evidence="1">Monomer in both c-di-GMP-bound and free forms.</text>
</comment>
<dbReference type="PIRSF" id="PIRSF028141">
    <property type="entry name" value="C-di-GMP_BP_PA4608"/>
    <property type="match status" value="1"/>
</dbReference>
<keyword evidence="1" id="KW-0973">c-di-GMP</keyword>
<proteinExistence type="predicted"/>
<keyword evidence="4" id="KW-1185">Reference proteome</keyword>
<gene>
    <name evidence="3" type="ORF">WCN91_00160</name>
</gene>
<comment type="caution">
    <text evidence="3">The sequence shown here is derived from an EMBL/GenBank/DDBJ whole genome shotgun (WGS) entry which is preliminary data.</text>
</comment>
<organism evidence="3 4">
    <name type="scientific">Pseudoalteromonas qingdaonensis</name>
    <dbReference type="NCBI Taxonomy" id="3131913"/>
    <lineage>
        <taxon>Bacteria</taxon>
        <taxon>Pseudomonadati</taxon>
        <taxon>Pseudomonadota</taxon>
        <taxon>Gammaproteobacteria</taxon>
        <taxon>Alteromonadales</taxon>
        <taxon>Pseudoalteromonadaceae</taxon>
        <taxon>Pseudoalteromonas</taxon>
    </lineage>
</organism>
<evidence type="ECO:0000313" key="3">
    <source>
        <dbReference type="EMBL" id="MEM0513864.1"/>
    </source>
</evidence>
<accession>A0ABU9MRB9</accession>
<comment type="function">
    <text evidence="1">Binds the second messenger bis-(3'-5') cyclic dimeric guanosine monophosphate (c-di-GMP). Can bind two c-di-GMP molecules per monomer. May play a role in bacterial second-messenger regulated processes. Binding to c-di-GMP induces a conformational change of the C- and N-termini resulting in the exposure of a highly negative surface on one side of the protein to a possible effector protein.</text>
</comment>
<dbReference type="Pfam" id="PF07238">
    <property type="entry name" value="PilZ"/>
    <property type="match status" value="1"/>
</dbReference>
<dbReference type="InterPro" id="IPR027021">
    <property type="entry name" value="C-di-GMP_BP_PA4608"/>
</dbReference>
<dbReference type="Proteomes" id="UP001447008">
    <property type="component" value="Unassembled WGS sequence"/>
</dbReference>
<name>A0ABU9MRB9_9GAMM</name>